<keyword evidence="3" id="KW-1185">Reference proteome</keyword>
<dbReference type="OrthoDB" id="10050556at2759"/>
<proteinExistence type="predicted"/>
<feature type="compositionally biased region" description="Polar residues" evidence="1">
    <location>
        <begin position="93"/>
        <end position="113"/>
    </location>
</feature>
<gene>
    <name evidence="2" type="ORF">MCOR_38477</name>
</gene>
<sequence length="227" mass="25739">MNGGSSSCYCCKKTGNEMDVDSALDELGMLSSVTNSRKQYLRERMRTRSEPTESRSLHILQIDKSYVSDISSGTFGTFYPTIDPGENIVVDPNSPSSSRTVNNDPYRDTPTSSIPRAKMKLIKRSLVRKNRYKKPYEVPWRLSNSMPETVIQHEESVPGLSKSNSESPIKGVKVNENLTRSRSLENIELARTRLLEIFEKVPDAKEKQELENVSRNLENMHVYDSVS</sequence>
<dbReference type="Proteomes" id="UP000507470">
    <property type="component" value="Unassembled WGS sequence"/>
</dbReference>
<feature type="region of interest" description="Disordered" evidence="1">
    <location>
        <begin position="91"/>
        <end position="113"/>
    </location>
</feature>
<evidence type="ECO:0000313" key="2">
    <source>
        <dbReference type="EMBL" id="CAC5404720.1"/>
    </source>
</evidence>
<dbReference type="AlphaFoldDB" id="A0A6J8DC66"/>
<evidence type="ECO:0000313" key="3">
    <source>
        <dbReference type="Proteomes" id="UP000507470"/>
    </source>
</evidence>
<accession>A0A6J8DC66</accession>
<organism evidence="2 3">
    <name type="scientific">Mytilus coruscus</name>
    <name type="common">Sea mussel</name>
    <dbReference type="NCBI Taxonomy" id="42192"/>
    <lineage>
        <taxon>Eukaryota</taxon>
        <taxon>Metazoa</taxon>
        <taxon>Spiralia</taxon>
        <taxon>Lophotrochozoa</taxon>
        <taxon>Mollusca</taxon>
        <taxon>Bivalvia</taxon>
        <taxon>Autobranchia</taxon>
        <taxon>Pteriomorphia</taxon>
        <taxon>Mytilida</taxon>
        <taxon>Mytiloidea</taxon>
        <taxon>Mytilidae</taxon>
        <taxon>Mytilinae</taxon>
        <taxon>Mytilus</taxon>
    </lineage>
</organism>
<evidence type="ECO:0000256" key="1">
    <source>
        <dbReference type="SAM" id="MobiDB-lite"/>
    </source>
</evidence>
<reference evidence="2 3" key="1">
    <citation type="submission" date="2020-06" db="EMBL/GenBank/DDBJ databases">
        <authorList>
            <person name="Li R."/>
            <person name="Bekaert M."/>
        </authorList>
    </citation>
    <scope>NUCLEOTIDE SEQUENCE [LARGE SCALE GENOMIC DNA]</scope>
    <source>
        <strain evidence="3">wild</strain>
    </source>
</reference>
<protein>
    <submittedName>
        <fullName evidence="2">Uncharacterized protein</fullName>
    </submittedName>
</protein>
<name>A0A6J8DC66_MYTCO</name>
<dbReference type="EMBL" id="CACVKT020007026">
    <property type="protein sequence ID" value="CAC5404720.1"/>
    <property type="molecule type" value="Genomic_DNA"/>
</dbReference>